<accession>A0A2W5KFV6</accession>
<proteinExistence type="predicted"/>
<comment type="caution">
    <text evidence="1">The sequence shown here is derived from an EMBL/GenBank/DDBJ whole genome shotgun (WGS) entry which is preliminary data.</text>
</comment>
<sequence length="362" mass="40655">MALKRDAKILKGKAICSLRTAMATFNSYDDSGRVDSVLLHLQHASEMLLKAVMRQAQFQVFDKKSSTSIGFKRCLNLCVANHDLTESEAGVFRTVDALRDEAQHWFVFVEEEILFLQTRALITAFDAYLQRKLGDDLNAHIPGRVLPVSTLPINDFDFLIDREYELIGRLLKPGNRRRDEARGRIRALLAMEGLVKEGVSITKRDVDRIEKAVRDGKGIGVVFPRLATVQMDKSGEGPTVKVRFTKKEGAPVRIAAGDDPSEAGAIREVDMLNRYPYTATQLARRVRLTPNRSFAVRAHLGLDADAECSREFVLSDKQKPRRFSEKAVRRVREAIDGGLNLDAVWTAYVATMPKRGSRRRAA</sequence>
<name>A0A2W5KFV6_ANCNO</name>
<evidence type="ECO:0000313" key="2">
    <source>
        <dbReference type="Proteomes" id="UP000249577"/>
    </source>
</evidence>
<organism evidence="1 2">
    <name type="scientific">Ancylobacter novellus</name>
    <name type="common">Thiobacillus novellus</name>
    <dbReference type="NCBI Taxonomy" id="921"/>
    <lineage>
        <taxon>Bacteria</taxon>
        <taxon>Pseudomonadati</taxon>
        <taxon>Pseudomonadota</taxon>
        <taxon>Alphaproteobacteria</taxon>
        <taxon>Hyphomicrobiales</taxon>
        <taxon>Xanthobacteraceae</taxon>
        <taxon>Ancylobacter</taxon>
    </lineage>
</organism>
<evidence type="ECO:0000313" key="1">
    <source>
        <dbReference type="EMBL" id="PZQ14338.1"/>
    </source>
</evidence>
<dbReference type="AlphaFoldDB" id="A0A2W5KFV6"/>
<dbReference type="EMBL" id="QFPN01000006">
    <property type="protein sequence ID" value="PZQ14338.1"/>
    <property type="molecule type" value="Genomic_DNA"/>
</dbReference>
<reference evidence="1 2" key="1">
    <citation type="submission" date="2017-08" db="EMBL/GenBank/DDBJ databases">
        <title>Infants hospitalized years apart are colonized by the same room-sourced microbial strains.</title>
        <authorList>
            <person name="Brooks B."/>
            <person name="Olm M.R."/>
            <person name="Firek B.A."/>
            <person name="Baker R."/>
            <person name="Thomas B.C."/>
            <person name="Morowitz M.J."/>
            <person name="Banfield J.F."/>
        </authorList>
    </citation>
    <scope>NUCLEOTIDE SEQUENCE [LARGE SCALE GENOMIC DNA]</scope>
    <source>
        <strain evidence="1">S2_005_003_R2_43</strain>
    </source>
</reference>
<protein>
    <submittedName>
        <fullName evidence="1">Uncharacterized protein</fullName>
    </submittedName>
</protein>
<dbReference type="Proteomes" id="UP000249577">
    <property type="component" value="Unassembled WGS sequence"/>
</dbReference>
<gene>
    <name evidence="1" type="ORF">DI565_13040</name>
</gene>